<evidence type="ECO:0000313" key="1">
    <source>
        <dbReference type="EMBL" id="MBU5437984.1"/>
    </source>
</evidence>
<sequence>MEINIYQVDAFAEKPFGGNPAGVVPDARLLTEEQMQNIAREMNLSETAFIIPIDKNYYKVRFFTPKCEVDLCGHATIGAFYTLALKGYLPSIYNGTRKVYQETKAGKLCVEITFKNGKVEQVLMEQASPKSISKIDNLEFLLESINLTKDQIGIKNSFVYPEIISTGLPDIILPINNKEDLDSLKIDFGKISKLSKDLNVTGVHAFHLPDFNSRKVYTRNFAPLVGIDEEAATGTSNGGLIYFLKKNGFIKNNSIISMQGSSLNRPSTIHCYIQEKQNSYNVKVGGKAKIVLEGIMSI</sequence>
<dbReference type="InterPro" id="IPR003719">
    <property type="entry name" value="Phenazine_PhzF-like"/>
</dbReference>
<dbReference type="Proteomes" id="UP000749471">
    <property type="component" value="Unassembled WGS sequence"/>
</dbReference>
<reference evidence="1 2" key="1">
    <citation type="submission" date="2021-06" db="EMBL/GenBank/DDBJ databases">
        <authorList>
            <person name="Sun Q."/>
            <person name="Li D."/>
        </authorList>
    </citation>
    <scope>NUCLEOTIDE SEQUENCE [LARGE SCALE GENOMIC DNA]</scope>
    <source>
        <strain evidence="1 2">MSJ-40</strain>
    </source>
</reference>
<accession>A0ABS6E4Y8</accession>
<organism evidence="1 2">
    <name type="scientific">Tissierella simiarum</name>
    <dbReference type="NCBI Taxonomy" id="2841534"/>
    <lineage>
        <taxon>Bacteria</taxon>
        <taxon>Bacillati</taxon>
        <taxon>Bacillota</taxon>
        <taxon>Tissierellia</taxon>
        <taxon>Tissierellales</taxon>
        <taxon>Tissierellaceae</taxon>
        <taxon>Tissierella</taxon>
    </lineage>
</organism>
<protein>
    <submittedName>
        <fullName evidence="1">PhzF family phenazine biosynthesis protein</fullName>
    </submittedName>
</protein>
<comment type="caution">
    <text evidence="1">The sequence shown here is derived from an EMBL/GenBank/DDBJ whole genome shotgun (WGS) entry which is preliminary data.</text>
</comment>
<dbReference type="PANTHER" id="PTHR13774">
    <property type="entry name" value="PHENAZINE BIOSYNTHESIS PROTEIN"/>
    <property type="match status" value="1"/>
</dbReference>
<name>A0ABS6E4Y8_9FIRM</name>
<dbReference type="Pfam" id="PF02567">
    <property type="entry name" value="PhzC-PhzF"/>
    <property type="match status" value="1"/>
</dbReference>
<dbReference type="EMBL" id="JAHLPM010000006">
    <property type="protein sequence ID" value="MBU5437984.1"/>
    <property type="molecule type" value="Genomic_DNA"/>
</dbReference>
<proteinExistence type="predicted"/>
<dbReference type="NCBIfam" id="TIGR00654">
    <property type="entry name" value="PhzF_family"/>
    <property type="match status" value="1"/>
</dbReference>
<dbReference type="PIRSF" id="PIRSF016184">
    <property type="entry name" value="PhzC_PhzF"/>
    <property type="match status" value="1"/>
</dbReference>
<evidence type="ECO:0000313" key="2">
    <source>
        <dbReference type="Proteomes" id="UP000749471"/>
    </source>
</evidence>
<gene>
    <name evidence="1" type="ORF">KQI42_08195</name>
</gene>
<keyword evidence="2" id="KW-1185">Reference proteome</keyword>
<dbReference type="RefSeq" id="WP_216518686.1">
    <property type="nucleotide sequence ID" value="NZ_JAHLPM010000006.1"/>
</dbReference>